<evidence type="ECO:0000313" key="3">
    <source>
        <dbReference type="Proteomes" id="UP001480595"/>
    </source>
</evidence>
<reference evidence="2 3" key="1">
    <citation type="submission" date="2023-01" db="EMBL/GenBank/DDBJ databases">
        <title>Analysis of 21 Apiospora genomes using comparative genomics revels a genus with tremendous synthesis potential of carbohydrate active enzymes and secondary metabolites.</title>
        <authorList>
            <person name="Sorensen T."/>
        </authorList>
    </citation>
    <scope>NUCLEOTIDE SEQUENCE [LARGE SCALE GENOMIC DNA]</scope>
    <source>
        <strain evidence="2 3">CBS 135458</strain>
    </source>
</reference>
<keyword evidence="3" id="KW-1185">Reference proteome</keyword>
<comment type="caution">
    <text evidence="2">The sequence shown here is derived from an EMBL/GenBank/DDBJ whole genome shotgun (WGS) entry which is preliminary data.</text>
</comment>
<organism evidence="2 3">
    <name type="scientific">Apiospora phragmitis</name>
    <dbReference type="NCBI Taxonomy" id="2905665"/>
    <lineage>
        <taxon>Eukaryota</taxon>
        <taxon>Fungi</taxon>
        <taxon>Dikarya</taxon>
        <taxon>Ascomycota</taxon>
        <taxon>Pezizomycotina</taxon>
        <taxon>Sordariomycetes</taxon>
        <taxon>Xylariomycetidae</taxon>
        <taxon>Amphisphaeriales</taxon>
        <taxon>Apiosporaceae</taxon>
        <taxon>Apiospora</taxon>
    </lineage>
</organism>
<evidence type="ECO:0000313" key="2">
    <source>
        <dbReference type="EMBL" id="KAK8074139.1"/>
    </source>
</evidence>
<accession>A0ABR1VS99</accession>
<evidence type="ECO:0000256" key="1">
    <source>
        <dbReference type="SAM" id="MobiDB-lite"/>
    </source>
</evidence>
<dbReference type="PANTHER" id="PTHR33112:SF10">
    <property type="entry name" value="TOL"/>
    <property type="match status" value="1"/>
</dbReference>
<dbReference type="Proteomes" id="UP001480595">
    <property type="component" value="Unassembled WGS sequence"/>
</dbReference>
<name>A0ABR1VS99_9PEZI</name>
<feature type="region of interest" description="Disordered" evidence="1">
    <location>
        <begin position="624"/>
        <end position="650"/>
    </location>
</feature>
<protein>
    <submittedName>
        <fullName evidence="2">Uncharacterized protein</fullName>
    </submittedName>
</protein>
<dbReference type="GeneID" id="92089510"/>
<proteinExistence type="predicted"/>
<dbReference type="PANTHER" id="PTHR33112">
    <property type="entry name" value="DOMAIN PROTEIN, PUTATIVE-RELATED"/>
    <property type="match status" value="1"/>
</dbReference>
<gene>
    <name evidence="2" type="ORF">PG994_005038</name>
</gene>
<feature type="region of interest" description="Disordered" evidence="1">
    <location>
        <begin position="710"/>
        <end position="729"/>
    </location>
</feature>
<dbReference type="EMBL" id="JAQQWL010000005">
    <property type="protein sequence ID" value="KAK8074139.1"/>
    <property type="molecule type" value="Genomic_DNA"/>
</dbReference>
<sequence>MATNPRTPIVRCRDSSASTLCQACCTIFDSPVDPNEGLNFIPYNRPWKKHHATLDSFRQAMAVGCFICSRAEKEEIVRSRLSTDLSEAFTQCYITRPRPDLCYYDISIMLTPTVPRAGRLIFEVEAVYVDPGSIETSEYNRSHEVIKNWVSECVSGAEDHVSCRQRRLAAGAVREDFRIAMLEIQSGKEGGSNAITFSIRELEARELSRVPYAIVTHGWPDMESWVSHLPTYSPESEWCPVDVLPSGLQETIRLALAGGVSYVWEHHLPVRTSSTSAYPTKRQISNLYAGAAFNIASFAANTSTTNESADQGPAAPPLVHPKWSPDDLLMVYSDTFDDDLASSPLWGHASFHQAVLLSPATLYCGLEQPWFHCRSGTLRNATLPSGKARSGPVCSTPKPTTLDKAAAEWGGDFGLGLAELWTAFVAELSEAVAGGPGGEGEDRSEIADAAGLELQALNISSRSGAVASDKGDLTGGRFGELRYSHGLWYYPPSSPSSKSASPMLLSDSTTTSMLGFQLLWHPGSDHREPETWDRRLRRRTRPSAASGALPTWSWQSIANPVTYDFLIAEDATSTMSQLAPGKMVLPRGTINLVPDHSMVGDAGGAGGDVLPNTMARRLEVRGSLLPVTHAPGPERPAANPNDRDDDDPDRTSCYKATCGVEYMIVLWDCIEESRLYRAATAQKGGGRRAIGGGCGDRLLCLADTGGLGRGHLGGDPGASPAPRRGQHRG</sequence>
<dbReference type="RefSeq" id="XP_066718614.1">
    <property type="nucleotide sequence ID" value="XM_066856447.1"/>
</dbReference>